<dbReference type="CDD" id="cd11065">
    <property type="entry name" value="CYP64-like"/>
    <property type="match status" value="1"/>
</dbReference>
<protein>
    <submittedName>
        <fullName evidence="7">Cytochrome P450</fullName>
    </submittedName>
</protein>
<reference evidence="7" key="1">
    <citation type="journal article" date="2021" name="Nat. Commun.">
        <title>Genetic determinants of endophytism in the Arabidopsis root mycobiome.</title>
        <authorList>
            <person name="Mesny F."/>
            <person name="Miyauchi S."/>
            <person name="Thiergart T."/>
            <person name="Pickel B."/>
            <person name="Atanasova L."/>
            <person name="Karlsson M."/>
            <person name="Huettel B."/>
            <person name="Barry K.W."/>
            <person name="Haridas S."/>
            <person name="Chen C."/>
            <person name="Bauer D."/>
            <person name="Andreopoulos W."/>
            <person name="Pangilinan J."/>
            <person name="LaButti K."/>
            <person name="Riley R."/>
            <person name="Lipzen A."/>
            <person name="Clum A."/>
            <person name="Drula E."/>
            <person name="Henrissat B."/>
            <person name="Kohler A."/>
            <person name="Grigoriev I.V."/>
            <person name="Martin F.M."/>
            <person name="Hacquard S."/>
        </authorList>
    </citation>
    <scope>NUCLEOTIDE SEQUENCE</scope>
    <source>
        <strain evidence="7">MPI-CAGE-AT-0147</strain>
    </source>
</reference>
<evidence type="ECO:0000256" key="4">
    <source>
        <dbReference type="ARBA" id="ARBA00023004"/>
    </source>
</evidence>
<gene>
    <name evidence="7" type="ORF">EDB81DRAFT_668591</name>
</gene>
<keyword evidence="5" id="KW-0349">Heme</keyword>
<dbReference type="Gene3D" id="1.10.630.10">
    <property type="entry name" value="Cytochrome P450"/>
    <property type="match status" value="1"/>
</dbReference>
<keyword evidence="8" id="KW-1185">Reference proteome</keyword>
<keyword evidence="6" id="KW-1133">Transmembrane helix</keyword>
<keyword evidence="6" id="KW-0472">Membrane</keyword>
<comment type="cofactor">
    <cofactor evidence="5">
        <name>heme</name>
        <dbReference type="ChEBI" id="CHEBI:30413"/>
    </cofactor>
</comment>
<evidence type="ECO:0000256" key="6">
    <source>
        <dbReference type="SAM" id="Phobius"/>
    </source>
</evidence>
<dbReference type="OrthoDB" id="1470350at2759"/>
<dbReference type="Pfam" id="PF00067">
    <property type="entry name" value="p450"/>
    <property type="match status" value="1"/>
</dbReference>
<dbReference type="GO" id="GO:0004497">
    <property type="term" value="F:monooxygenase activity"/>
    <property type="evidence" value="ECO:0007669"/>
    <property type="project" value="InterPro"/>
</dbReference>
<dbReference type="EMBL" id="JAGMUV010000029">
    <property type="protein sequence ID" value="KAH7116340.1"/>
    <property type="molecule type" value="Genomic_DNA"/>
</dbReference>
<dbReference type="InterPro" id="IPR001128">
    <property type="entry name" value="Cyt_P450"/>
</dbReference>
<proteinExistence type="inferred from homology"/>
<dbReference type="PRINTS" id="PR00463">
    <property type="entry name" value="EP450I"/>
</dbReference>
<evidence type="ECO:0000256" key="5">
    <source>
        <dbReference type="PIRSR" id="PIRSR602401-1"/>
    </source>
</evidence>
<dbReference type="PRINTS" id="PR00385">
    <property type="entry name" value="P450"/>
</dbReference>
<comment type="caution">
    <text evidence="7">The sequence shown here is derived from an EMBL/GenBank/DDBJ whole genome shotgun (WGS) entry which is preliminary data.</text>
</comment>
<dbReference type="Proteomes" id="UP000738349">
    <property type="component" value="Unassembled WGS sequence"/>
</dbReference>
<dbReference type="GO" id="GO:0016705">
    <property type="term" value="F:oxidoreductase activity, acting on paired donors, with incorporation or reduction of molecular oxygen"/>
    <property type="evidence" value="ECO:0007669"/>
    <property type="project" value="InterPro"/>
</dbReference>
<keyword evidence="6" id="KW-0812">Transmembrane</keyword>
<comment type="similarity">
    <text evidence="1">Belongs to the cytochrome P450 family.</text>
</comment>
<dbReference type="GO" id="GO:0020037">
    <property type="term" value="F:heme binding"/>
    <property type="evidence" value="ECO:0007669"/>
    <property type="project" value="InterPro"/>
</dbReference>
<dbReference type="PANTHER" id="PTHR46300">
    <property type="entry name" value="P450, PUTATIVE (EUROFUNG)-RELATED-RELATED"/>
    <property type="match status" value="1"/>
</dbReference>
<dbReference type="GO" id="GO:0005506">
    <property type="term" value="F:iron ion binding"/>
    <property type="evidence" value="ECO:0007669"/>
    <property type="project" value="InterPro"/>
</dbReference>
<keyword evidence="4 5" id="KW-0408">Iron</keyword>
<keyword evidence="2 5" id="KW-0479">Metal-binding</keyword>
<keyword evidence="3" id="KW-0560">Oxidoreductase</keyword>
<evidence type="ECO:0000313" key="7">
    <source>
        <dbReference type="EMBL" id="KAH7116340.1"/>
    </source>
</evidence>
<dbReference type="InterPro" id="IPR050364">
    <property type="entry name" value="Cytochrome_P450_fung"/>
</dbReference>
<organism evidence="7 8">
    <name type="scientific">Dactylonectria macrodidyma</name>
    <dbReference type="NCBI Taxonomy" id="307937"/>
    <lineage>
        <taxon>Eukaryota</taxon>
        <taxon>Fungi</taxon>
        <taxon>Dikarya</taxon>
        <taxon>Ascomycota</taxon>
        <taxon>Pezizomycotina</taxon>
        <taxon>Sordariomycetes</taxon>
        <taxon>Hypocreomycetidae</taxon>
        <taxon>Hypocreales</taxon>
        <taxon>Nectriaceae</taxon>
        <taxon>Dactylonectria</taxon>
    </lineage>
</organism>
<sequence length="557" mass="63084">MATSNFLSSLGAASANIDILTATISTLGALFAAFVVWVFVGYARVLNLRRKMPPGPFPLPFLGNVGRVPASKPWRTFDEWSQHYKSPLLTLWNGTHPIVVINDCWTANELLDKRANIYSSRPHFILIGDLLDSTTTNQTMLPYGDTWRLHRKIMHGAVGSQAVRSYRTFQANESKILAQDLLENSGKENYVDFIERYSCSVVTIIGWGRRISHTGDYLAQIAISFVQGAALGNPCQYIIESYPWLAKLPAWLYPLPSILWNSGQQSLKYFYALSVEGAEANEENFAKRLLREREEHGLNYKEIATLTANLVGGGVDTTTSTIMTFLFVMCVFPDVQRKAQEEIDRVIGDRVPDWSDEDALPYTKALITEVYRWRSVFVLGGPPHAPIQDDFYEGFLIPKGTTIIGNVWAMHRNPSDYPDPDKFRPERFMDGAERRPHPTKKGLTPFGWGRRQCSGQPLAEQGIWFTAVELLWAFKMRAVDDKGNDRKLDIFAFNDSPVSRPLPFKMEFKPRSDEIASKVREEAKNARHALRIYDGETKITMESAQENFTEKLIVHSA</sequence>
<dbReference type="InterPro" id="IPR002401">
    <property type="entry name" value="Cyt_P450_E_grp-I"/>
</dbReference>
<name>A0A9P9D9N0_9HYPO</name>
<feature type="transmembrane region" description="Helical" evidence="6">
    <location>
        <begin position="20"/>
        <end position="43"/>
    </location>
</feature>
<evidence type="ECO:0000256" key="3">
    <source>
        <dbReference type="ARBA" id="ARBA00023002"/>
    </source>
</evidence>
<accession>A0A9P9D9N0</accession>
<dbReference type="InterPro" id="IPR036396">
    <property type="entry name" value="Cyt_P450_sf"/>
</dbReference>
<feature type="binding site" description="axial binding residue" evidence="5">
    <location>
        <position position="453"/>
    </location>
    <ligand>
        <name>heme</name>
        <dbReference type="ChEBI" id="CHEBI:30413"/>
    </ligand>
    <ligandPart>
        <name>Fe</name>
        <dbReference type="ChEBI" id="CHEBI:18248"/>
    </ligandPart>
</feature>
<dbReference type="SUPFAM" id="SSF48264">
    <property type="entry name" value="Cytochrome P450"/>
    <property type="match status" value="1"/>
</dbReference>
<evidence type="ECO:0000313" key="8">
    <source>
        <dbReference type="Proteomes" id="UP000738349"/>
    </source>
</evidence>
<dbReference type="PANTHER" id="PTHR46300:SF4">
    <property type="entry name" value="CYTOCHROME P450 98A3"/>
    <property type="match status" value="1"/>
</dbReference>
<dbReference type="AlphaFoldDB" id="A0A9P9D9N0"/>
<evidence type="ECO:0000256" key="2">
    <source>
        <dbReference type="ARBA" id="ARBA00022723"/>
    </source>
</evidence>
<evidence type="ECO:0000256" key="1">
    <source>
        <dbReference type="ARBA" id="ARBA00010617"/>
    </source>
</evidence>